<proteinExistence type="predicted"/>
<dbReference type="Gene3D" id="1.20.120.450">
    <property type="entry name" value="dinb family like domain"/>
    <property type="match status" value="1"/>
</dbReference>
<dbReference type="InterPro" id="IPR034660">
    <property type="entry name" value="DinB/YfiT-like"/>
</dbReference>
<evidence type="ECO:0000259" key="1">
    <source>
        <dbReference type="Pfam" id="PF11716"/>
    </source>
</evidence>
<dbReference type="GO" id="GO:0016853">
    <property type="term" value="F:isomerase activity"/>
    <property type="evidence" value="ECO:0007669"/>
    <property type="project" value="UniProtKB-KW"/>
</dbReference>
<dbReference type="InterPro" id="IPR036527">
    <property type="entry name" value="SCP2_sterol-bd_dom_sf"/>
</dbReference>
<dbReference type="Proteomes" id="UP000295818">
    <property type="component" value="Unassembled WGS sequence"/>
</dbReference>
<keyword evidence="2" id="KW-0413">Isomerase</keyword>
<evidence type="ECO:0000313" key="3">
    <source>
        <dbReference type="Proteomes" id="UP000295818"/>
    </source>
</evidence>
<keyword evidence="3" id="KW-1185">Reference proteome</keyword>
<dbReference type="SUPFAM" id="SSF109854">
    <property type="entry name" value="DinB/YfiT-like putative metalloenzymes"/>
    <property type="match status" value="1"/>
</dbReference>
<dbReference type="SUPFAM" id="SSF55718">
    <property type="entry name" value="SCP-like"/>
    <property type="match status" value="1"/>
</dbReference>
<dbReference type="InterPro" id="IPR017517">
    <property type="entry name" value="Maleyloyr_isom"/>
</dbReference>
<feature type="domain" description="Mycothiol-dependent maleylpyruvate isomerase metal-binding" evidence="1">
    <location>
        <begin position="11"/>
        <end position="144"/>
    </location>
</feature>
<dbReference type="EMBL" id="SLWM01000018">
    <property type="protein sequence ID" value="TCO15515.1"/>
    <property type="molecule type" value="Genomic_DNA"/>
</dbReference>
<name>A0ABY2BBV7_9ACTN</name>
<dbReference type="Pfam" id="PF11716">
    <property type="entry name" value="MDMPI_N"/>
    <property type="match status" value="1"/>
</dbReference>
<sequence>MTPEPAVIPEVRDAGERLDAVLVEVDDSAVRASSGLPGWSRGHVLTHIANFSEAMTRQVEEALAGRLIEMYDGGRPAREAAIEAGAGRSAEELKQHVSRATKRLIAAWDRVDDWSRPVLHRDGTLADTVYTGWREIEIHTVDLALEPTSDQWRTEFCLHLLDFLRPRTPEGTHLILQAGETRWEHGEGKPVLLTGTLPDLTAWFAGRTPVGKLTGTPPDLLPWP</sequence>
<accession>A0ABY2BBV7</accession>
<reference evidence="2 3" key="1">
    <citation type="journal article" date="2015" name="Stand. Genomic Sci.">
        <title>Genomic Encyclopedia of Bacterial and Archaeal Type Strains, Phase III: the genomes of soil and plant-associated and newly described type strains.</title>
        <authorList>
            <person name="Whitman W.B."/>
            <person name="Woyke T."/>
            <person name="Klenk H.P."/>
            <person name="Zhou Y."/>
            <person name="Lilburn T.G."/>
            <person name="Beck B.J."/>
            <person name="De Vos P."/>
            <person name="Vandamme P."/>
            <person name="Eisen J.A."/>
            <person name="Garrity G."/>
            <person name="Hugenholtz P."/>
            <person name="Kyrpides N.C."/>
        </authorList>
    </citation>
    <scope>NUCLEOTIDE SEQUENCE [LARGE SCALE GENOMIC DNA]</scope>
    <source>
        <strain evidence="2 3">VKM Ac-2538</strain>
    </source>
</reference>
<protein>
    <submittedName>
        <fullName evidence="2">Maleylpyruvate isomerase</fullName>
    </submittedName>
</protein>
<gene>
    <name evidence="2" type="ORF">EV644_11859</name>
</gene>
<comment type="caution">
    <text evidence="2">The sequence shown here is derived from an EMBL/GenBank/DDBJ whole genome shotgun (WGS) entry which is preliminary data.</text>
</comment>
<dbReference type="RefSeq" id="WP_132193465.1">
    <property type="nucleotide sequence ID" value="NZ_SLWM01000018.1"/>
</dbReference>
<dbReference type="InterPro" id="IPR024344">
    <property type="entry name" value="MDMPI_metal-binding"/>
</dbReference>
<dbReference type="NCBIfam" id="TIGR03083">
    <property type="entry name" value="maleylpyruvate isomerase family mycothiol-dependent enzyme"/>
    <property type="match status" value="1"/>
</dbReference>
<evidence type="ECO:0000313" key="2">
    <source>
        <dbReference type="EMBL" id="TCO15515.1"/>
    </source>
</evidence>
<organism evidence="2 3">
    <name type="scientific">Kribbella orskensis</name>
    <dbReference type="NCBI Taxonomy" id="2512216"/>
    <lineage>
        <taxon>Bacteria</taxon>
        <taxon>Bacillati</taxon>
        <taxon>Actinomycetota</taxon>
        <taxon>Actinomycetes</taxon>
        <taxon>Propionibacteriales</taxon>
        <taxon>Kribbellaceae</taxon>
        <taxon>Kribbella</taxon>
    </lineage>
</organism>